<dbReference type="AlphaFoldDB" id="A0A0B7I6F0"/>
<evidence type="ECO:0008006" key="4">
    <source>
        <dbReference type="Google" id="ProtNLM"/>
    </source>
</evidence>
<keyword evidence="3" id="KW-1185">Reference proteome</keyword>
<dbReference type="Proteomes" id="UP000045051">
    <property type="component" value="Unassembled WGS sequence"/>
</dbReference>
<feature type="chain" id="PRO_5002116430" description="SusC/RagA family TonB-linked outer membrane protein" evidence="1">
    <location>
        <begin position="21"/>
        <end position="86"/>
    </location>
</feature>
<name>A0A0B7I6F0_9FLAO</name>
<dbReference type="SUPFAM" id="SSF49464">
    <property type="entry name" value="Carboxypeptidase regulatory domain-like"/>
    <property type="match status" value="1"/>
</dbReference>
<organism evidence="2 3">
    <name type="scientific">Capnocytophaga canis</name>
    <dbReference type="NCBI Taxonomy" id="1848903"/>
    <lineage>
        <taxon>Bacteria</taxon>
        <taxon>Pseudomonadati</taxon>
        <taxon>Bacteroidota</taxon>
        <taxon>Flavobacteriia</taxon>
        <taxon>Flavobacteriales</taxon>
        <taxon>Flavobacteriaceae</taxon>
        <taxon>Capnocytophaga</taxon>
    </lineage>
</organism>
<dbReference type="RefSeq" id="WP_052458145.1">
    <property type="nucleotide sequence ID" value="NZ_CDOI01000144.1"/>
</dbReference>
<evidence type="ECO:0000313" key="3">
    <source>
        <dbReference type="Proteomes" id="UP000045051"/>
    </source>
</evidence>
<keyword evidence="1" id="KW-0732">Signal</keyword>
<protein>
    <recommendedName>
        <fullName evidence="4">SusC/RagA family TonB-linked outer membrane protein</fullName>
    </recommendedName>
</protein>
<sequence length="86" mass="9263">MYKHVLMLFVLAFLTSPLLAQVKVTGKITDQNNAPLPGANVLVKGTTRGVSSDFDGNYEIQAQEGDVLEFSFMGFHTQSKKVTGGG</sequence>
<reference evidence="2 3" key="1">
    <citation type="submission" date="2015-01" db="EMBL/GenBank/DDBJ databases">
        <authorList>
            <person name="Xiang T."/>
            <person name="Song Y."/>
            <person name="Huang L."/>
            <person name="Wang B."/>
            <person name="Wu P."/>
        </authorList>
    </citation>
    <scope>NUCLEOTIDE SEQUENCE [LARGE SCALE GENOMIC DNA]</scope>
    <source>
        <strain evidence="2 3">CcD38</strain>
    </source>
</reference>
<evidence type="ECO:0000256" key="1">
    <source>
        <dbReference type="SAM" id="SignalP"/>
    </source>
</evidence>
<feature type="signal peptide" evidence="1">
    <location>
        <begin position="1"/>
        <end position="20"/>
    </location>
</feature>
<dbReference type="Pfam" id="PF13715">
    <property type="entry name" value="CarbopepD_reg_2"/>
    <property type="match status" value="1"/>
</dbReference>
<dbReference type="InterPro" id="IPR008969">
    <property type="entry name" value="CarboxyPept-like_regulatory"/>
</dbReference>
<gene>
    <name evidence="2" type="ORF">CCAND38_330019</name>
</gene>
<proteinExistence type="predicted"/>
<accession>A0A0B7I6F0</accession>
<dbReference type="EMBL" id="CDOI01000144">
    <property type="protein sequence ID" value="CEN46274.1"/>
    <property type="molecule type" value="Genomic_DNA"/>
</dbReference>
<evidence type="ECO:0000313" key="2">
    <source>
        <dbReference type="EMBL" id="CEN46274.1"/>
    </source>
</evidence>
<dbReference type="Gene3D" id="2.60.40.1120">
    <property type="entry name" value="Carboxypeptidase-like, regulatory domain"/>
    <property type="match status" value="1"/>
</dbReference>